<dbReference type="CDD" id="cd08513">
    <property type="entry name" value="PBP2_thermophilic_Hb8_like"/>
    <property type="match status" value="1"/>
</dbReference>
<reference evidence="7 8" key="1">
    <citation type="submission" date="2010-04" db="EMBL/GenBank/DDBJ databases">
        <authorList>
            <person name="Qin X."/>
            <person name="Bachman B."/>
            <person name="Battles P."/>
            <person name="Bell A."/>
            <person name="Bess C."/>
            <person name="Bickham C."/>
            <person name="Chaboub L."/>
            <person name="Chen D."/>
            <person name="Coyle M."/>
            <person name="Deiros D.R."/>
            <person name="Dinh H."/>
            <person name="Forbes L."/>
            <person name="Fowler G."/>
            <person name="Francisco L."/>
            <person name="Fu Q."/>
            <person name="Gubbala S."/>
            <person name="Hale W."/>
            <person name="Han Y."/>
            <person name="Hemphill L."/>
            <person name="Highlander S.K."/>
            <person name="Hirani K."/>
            <person name="Hogues M."/>
            <person name="Jackson L."/>
            <person name="Jakkamsetti A."/>
            <person name="Javaid M."/>
            <person name="Jiang H."/>
            <person name="Korchina V."/>
            <person name="Kovar C."/>
            <person name="Lara F."/>
            <person name="Lee S."/>
            <person name="Mata R."/>
            <person name="Mathew T."/>
            <person name="Moen C."/>
            <person name="Morales K."/>
            <person name="Munidasa M."/>
            <person name="Nazareth L."/>
            <person name="Ngo R."/>
            <person name="Nguyen L."/>
            <person name="Okwuonu G."/>
            <person name="Ongeri F."/>
            <person name="Patil S."/>
            <person name="Petrosino J."/>
            <person name="Pham C."/>
            <person name="Pham P."/>
            <person name="Pu L.-L."/>
            <person name="Puazo M."/>
            <person name="Raj R."/>
            <person name="Reid J."/>
            <person name="Rouhana J."/>
            <person name="Saada N."/>
            <person name="Shang Y."/>
            <person name="Simmons D."/>
            <person name="Thornton R."/>
            <person name="Warren J."/>
            <person name="Weissenberger G."/>
            <person name="Zhang J."/>
            <person name="Zhang L."/>
            <person name="Zhou C."/>
            <person name="Zhu D."/>
            <person name="Muzny D."/>
            <person name="Worley K."/>
            <person name="Gibbs R."/>
        </authorList>
    </citation>
    <scope>NUCLEOTIDE SEQUENCE [LARGE SCALE GENOMIC DNA]</scope>
    <source>
        <strain evidence="7 8">ATCC 49957</strain>
    </source>
</reference>
<dbReference type="RefSeq" id="WP_007002928.1">
    <property type="nucleotide sequence ID" value="NZ_GG770777.1"/>
</dbReference>
<proteinExistence type="inferred from homology"/>
<organism evidence="7 8">
    <name type="scientific">Pseudoroseomonas cervicalis ATCC 49957</name>
    <dbReference type="NCBI Taxonomy" id="525371"/>
    <lineage>
        <taxon>Bacteria</taxon>
        <taxon>Pseudomonadati</taxon>
        <taxon>Pseudomonadota</taxon>
        <taxon>Alphaproteobacteria</taxon>
        <taxon>Acetobacterales</taxon>
        <taxon>Roseomonadaceae</taxon>
        <taxon>Roseomonas</taxon>
    </lineage>
</organism>
<dbReference type="HOGENOM" id="CLU_017028_8_6_5"/>
<dbReference type="OrthoDB" id="9803988at2"/>
<dbReference type="InterPro" id="IPR000914">
    <property type="entry name" value="SBP_5_dom"/>
</dbReference>
<comment type="caution">
    <text evidence="7">The sequence shown here is derived from an EMBL/GenBank/DDBJ whole genome shotgun (WGS) entry which is preliminary data.</text>
</comment>
<evidence type="ECO:0000256" key="5">
    <source>
        <dbReference type="SAM" id="SignalP"/>
    </source>
</evidence>
<comment type="subcellular location">
    <subcellularLocation>
        <location evidence="1">Periplasm</location>
    </subcellularLocation>
</comment>
<keyword evidence="3" id="KW-0813">Transport</keyword>
<evidence type="ECO:0000256" key="2">
    <source>
        <dbReference type="ARBA" id="ARBA00005695"/>
    </source>
</evidence>
<dbReference type="EMBL" id="ADVL01000725">
    <property type="protein sequence ID" value="EFH09880.1"/>
    <property type="molecule type" value="Genomic_DNA"/>
</dbReference>
<dbReference type="InterPro" id="IPR030678">
    <property type="entry name" value="Peptide/Ni-bd"/>
</dbReference>
<dbReference type="GO" id="GO:1904680">
    <property type="term" value="F:peptide transmembrane transporter activity"/>
    <property type="evidence" value="ECO:0007669"/>
    <property type="project" value="TreeGrafter"/>
</dbReference>
<gene>
    <name evidence="7" type="primary">appA</name>
    <name evidence="7" type="ORF">HMPREF0731_3898</name>
</gene>
<name>D5RS36_9PROT</name>
<dbReference type="InterPro" id="IPR006311">
    <property type="entry name" value="TAT_signal"/>
</dbReference>
<evidence type="ECO:0000313" key="8">
    <source>
        <dbReference type="Proteomes" id="UP000005324"/>
    </source>
</evidence>
<dbReference type="GO" id="GO:0015833">
    <property type="term" value="P:peptide transport"/>
    <property type="evidence" value="ECO:0007669"/>
    <property type="project" value="TreeGrafter"/>
</dbReference>
<keyword evidence="4 5" id="KW-0732">Signal</keyword>
<dbReference type="PIRSF" id="PIRSF002741">
    <property type="entry name" value="MppA"/>
    <property type="match status" value="1"/>
</dbReference>
<dbReference type="Gene3D" id="3.10.105.10">
    <property type="entry name" value="Dipeptide-binding Protein, Domain 3"/>
    <property type="match status" value="1"/>
</dbReference>
<dbReference type="PROSITE" id="PS51318">
    <property type="entry name" value="TAT"/>
    <property type="match status" value="1"/>
</dbReference>
<evidence type="ECO:0000256" key="1">
    <source>
        <dbReference type="ARBA" id="ARBA00004418"/>
    </source>
</evidence>
<dbReference type="PANTHER" id="PTHR30290:SF9">
    <property type="entry name" value="OLIGOPEPTIDE-BINDING PROTEIN APPA"/>
    <property type="match status" value="1"/>
</dbReference>
<dbReference type="Pfam" id="PF00496">
    <property type="entry name" value="SBP_bac_5"/>
    <property type="match status" value="1"/>
</dbReference>
<feature type="domain" description="Solute-binding protein family 5" evidence="6">
    <location>
        <begin position="102"/>
        <end position="457"/>
    </location>
</feature>
<dbReference type="PANTHER" id="PTHR30290">
    <property type="entry name" value="PERIPLASMIC BINDING COMPONENT OF ABC TRANSPORTER"/>
    <property type="match status" value="1"/>
</dbReference>
<dbReference type="GO" id="GO:0043190">
    <property type="term" value="C:ATP-binding cassette (ABC) transporter complex"/>
    <property type="evidence" value="ECO:0007669"/>
    <property type="project" value="InterPro"/>
</dbReference>
<evidence type="ECO:0000256" key="3">
    <source>
        <dbReference type="ARBA" id="ARBA00022448"/>
    </source>
</evidence>
<dbReference type="InterPro" id="IPR039424">
    <property type="entry name" value="SBP_5"/>
</dbReference>
<dbReference type="Gene3D" id="3.90.76.10">
    <property type="entry name" value="Dipeptide-binding Protein, Domain 1"/>
    <property type="match status" value="1"/>
</dbReference>
<accession>D5RS36</accession>
<dbReference type="Gene3D" id="3.40.190.10">
    <property type="entry name" value="Periplasmic binding protein-like II"/>
    <property type="match status" value="1"/>
</dbReference>
<evidence type="ECO:0000256" key="4">
    <source>
        <dbReference type="ARBA" id="ARBA00022729"/>
    </source>
</evidence>
<dbReference type="AlphaFoldDB" id="D5RS36"/>
<dbReference type="SUPFAM" id="SSF53850">
    <property type="entry name" value="Periplasmic binding protein-like II"/>
    <property type="match status" value="1"/>
</dbReference>
<evidence type="ECO:0000259" key="6">
    <source>
        <dbReference type="Pfam" id="PF00496"/>
    </source>
</evidence>
<feature type="signal peptide" evidence="5">
    <location>
        <begin position="1"/>
        <end position="23"/>
    </location>
</feature>
<dbReference type="Proteomes" id="UP000005324">
    <property type="component" value="Unassembled WGS sequence"/>
</dbReference>
<dbReference type="GO" id="GO:0030288">
    <property type="term" value="C:outer membrane-bounded periplasmic space"/>
    <property type="evidence" value="ECO:0007669"/>
    <property type="project" value="UniProtKB-ARBA"/>
</dbReference>
<evidence type="ECO:0000313" key="7">
    <source>
        <dbReference type="EMBL" id="EFH09880.1"/>
    </source>
</evidence>
<comment type="similarity">
    <text evidence="2">Belongs to the bacterial solute-binding protein 5 family.</text>
</comment>
<keyword evidence="8" id="KW-1185">Reference proteome</keyword>
<sequence>MGPAARRHLLALLAGAVPGAALAQAPLPPAARESLSIGINQYPSTFHPNIESMAAKSYILGFARRPMTAYDAEWQLTCLACERLPTLENGDAVLETTPDGKPGLRLTYRLREGERWADGTPVSAEDLRFAWEAGRAFETGFGPAEFYRSAYELIVVDPRTVTLRLDKVTYQFAALGDFQPLPARIERPIWEADRRNYRSRTAYDTATTNPALWNGPYRIAAVQPGAGVTLERNAHWSGPAPAFNRIAIRTVENTAALEAQLLAGQLDMVAGELGLPLEQATALQRRTGDRFRFAFTPGLTYEHIDLNLDNPILADRRVRQALLLGADRAQIVARLYDGKQEVAASGVHPRDAMYDPDIPSYPFDPARAAALLEEAGWRPGPDGIRRNAQGQRLTLELMTTAGNRAREQVQQILAGMWRALGIETRIRNEPPRVFFSETVSRRRFEGMAMFAWISSPENVPRTTFHSDEIPRPERNFSGQNYTGYRDAEVDRLIEAIPLELDPEKRRPLWSELQRRIATDLPALPLWHRSDAHVWPRWLDGVRPTGHQNYSSLWVAEWRVR</sequence>
<protein>
    <submittedName>
        <fullName evidence="7">ABC transporter, substrate-binding protein, family 5</fullName>
    </submittedName>
</protein>
<feature type="chain" id="PRO_5003075670" evidence="5">
    <location>
        <begin position="24"/>
        <end position="560"/>
    </location>
</feature>